<organism evidence="2 3">
    <name type="scientific">Candidatus Borkfalkia excrementavium</name>
    <dbReference type="NCBI Taxonomy" id="2838505"/>
    <lineage>
        <taxon>Bacteria</taxon>
        <taxon>Bacillati</taxon>
        <taxon>Bacillota</taxon>
        <taxon>Clostridia</taxon>
        <taxon>Christensenellales</taxon>
        <taxon>Christensenellaceae</taxon>
        <taxon>Candidatus Borkfalkia</taxon>
    </lineage>
</organism>
<dbReference type="InterPro" id="IPR016181">
    <property type="entry name" value="Acyl_CoA_acyltransferase"/>
</dbReference>
<name>A0A9D1Z7R6_9FIRM</name>
<reference evidence="2" key="1">
    <citation type="journal article" date="2021" name="PeerJ">
        <title>Extensive microbial diversity within the chicken gut microbiome revealed by metagenomics and culture.</title>
        <authorList>
            <person name="Gilroy R."/>
            <person name="Ravi A."/>
            <person name="Getino M."/>
            <person name="Pursley I."/>
            <person name="Horton D.L."/>
            <person name="Alikhan N.F."/>
            <person name="Baker D."/>
            <person name="Gharbi K."/>
            <person name="Hall N."/>
            <person name="Watson M."/>
            <person name="Adriaenssens E.M."/>
            <person name="Foster-Nyarko E."/>
            <person name="Jarju S."/>
            <person name="Secka A."/>
            <person name="Antonio M."/>
            <person name="Oren A."/>
            <person name="Chaudhuri R.R."/>
            <person name="La Ragione R."/>
            <person name="Hildebrand F."/>
            <person name="Pallen M.J."/>
        </authorList>
    </citation>
    <scope>NUCLEOTIDE SEQUENCE</scope>
    <source>
        <strain evidence="2">CHK199-9574</strain>
    </source>
</reference>
<sequence>MKQMQDGGAFPRETQIFEADSPAGILKWNLLWGEIPFLELLYIEEGFRGRGIGSRSLMEWETDLRKAGFEAALVSTRADETGQHFFRKSGYLDCGTLHLREINGQEAEELFLYKKLKENFIGRKV</sequence>
<evidence type="ECO:0000259" key="1">
    <source>
        <dbReference type="PROSITE" id="PS51186"/>
    </source>
</evidence>
<proteinExistence type="predicted"/>
<dbReference type="Gene3D" id="3.40.630.30">
    <property type="match status" value="1"/>
</dbReference>
<dbReference type="InterPro" id="IPR000182">
    <property type="entry name" value="GNAT_dom"/>
</dbReference>
<feature type="domain" description="N-acetyltransferase" evidence="1">
    <location>
        <begin position="1"/>
        <end position="117"/>
    </location>
</feature>
<evidence type="ECO:0000313" key="2">
    <source>
        <dbReference type="EMBL" id="HIY77784.1"/>
    </source>
</evidence>
<accession>A0A9D1Z7R6</accession>
<comment type="caution">
    <text evidence="2">The sequence shown here is derived from an EMBL/GenBank/DDBJ whole genome shotgun (WGS) entry which is preliminary data.</text>
</comment>
<dbReference type="EMBL" id="DXCO01000015">
    <property type="protein sequence ID" value="HIY77784.1"/>
    <property type="molecule type" value="Genomic_DNA"/>
</dbReference>
<protein>
    <submittedName>
        <fullName evidence="2">GNAT family N-acetyltransferase</fullName>
    </submittedName>
</protein>
<dbReference type="PROSITE" id="PS51186">
    <property type="entry name" value="GNAT"/>
    <property type="match status" value="1"/>
</dbReference>
<dbReference type="GO" id="GO:0016747">
    <property type="term" value="F:acyltransferase activity, transferring groups other than amino-acyl groups"/>
    <property type="evidence" value="ECO:0007669"/>
    <property type="project" value="InterPro"/>
</dbReference>
<dbReference type="SUPFAM" id="SSF55729">
    <property type="entry name" value="Acyl-CoA N-acyltransferases (Nat)"/>
    <property type="match status" value="1"/>
</dbReference>
<dbReference type="Proteomes" id="UP000824135">
    <property type="component" value="Unassembled WGS sequence"/>
</dbReference>
<evidence type="ECO:0000313" key="3">
    <source>
        <dbReference type="Proteomes" id="UP000824135"/>
    </source>
</evidence>
<dbReference type="AlphaFoldDB" id="A0A9D1Z7R6"/>
<reference evidence="2" key="2">
    <citation type="submission" date="2021-04" db="EMBL/GenBank/DDBJ databases">
        <authorList>
            <person name="Gilroy R."/>
        </authorList>
    </citation>
    <scope>NUCLEOTIDE SEQUENCE</scope>
    <source>
        <strain evidence="2">CHK199-9574</strain>
    </source>
</reference>
<gene>
    <name evidence="2" type="ORF">H9728_01950</name>
</gene>
<dbReference type="Pfam" id="PF00583">
    <property type="entry name" value="Acetyltransf_1"/>
    <property type="match status" value="1"/>
</dbReference>
<dbReference type="CDD" id="cd04301">
    <property type="entry name" value="NAT_SF"/>
    <property type="match status" value="1"/>
</dbReference>